<dbReference type="EMBL" id="CM055744">
    <property type="protein sequence ID" value="KAJ7998497.1"/>
    <property type="molecule type" value="Genomic_DNA"/>
</dbReference>
<name>A0ACC2G4K4_DALPE</name>
<organism evidence="1 2">
    <name type="scientific">Dallia pectoralis</name>
    <name type="common">Alaska blackfish</name>
    <dbReference type="NCBI Taxonomy" id="75939"/>
    <lineage>
        <taxon>Eukaryota</taxon>
        <taxon>Metazoa</taxon>
        <taxon>Chordata</taxon>
        <taxon>Craniata</taxon>
        <taxon>Vertebrata</taxon>
        <taxon>Euteleostomi</taxon>
        <taxon>Actinopterygii</taxon>
        <taxon>Neopterygii</taxon>
        <taxon>Teleostei</taxon>
        <taxon>Protacanthopterygii</taxon>
        <taxon>Esociformes</taxon>
        <taxon>Umbridae</taxon>
        <taxon>Dallia</taxon>
    </lineage>
</organism>
<evidence type="ECO:0000313" key="2">
    <source>
        <dbReference type="Proteomes" id="UP001157502"/>
    </source>
</evidence>
<sequence length="145" mass="15848">MIRPRQGAASYSLPERRVCVGAAYHCAGVQLETPDERLISVKASSLNRIPHLKKEKDMDPAGQATLTRHEDMLASLGAAMDRVMQRLETRIPESVAAVAAAAVPLPASPPRPTRAMALQLPEQYDGVELYFPARAIFLFLERGAI</sequence>
<evidence type="ECO:0000313" key="1">
    <source>
        <dbReference type="EMBL" id="KAJ7998497.1"/>
    </source>
</evidence>
<comment type="caution">
    <text evidence="1">The sequence shown here is derived from an EMBL/GenBank/DDBJ whole genome shotgun (WGS) entry which is preliminary data.</text>
</comment>
<protein>
    <submittedName>
        <fullName evidence="1">Uncharacterized protein</fullName>
    </submittedName>
</protein>
<proteinExistence type="predicted"/>
<gene>
    <name evidence="1" type="ORF">DPEC_G00205540</name>
</gene>
<accession>A0ACC2G4K4</accession>
<dbReference type="Proteomes" id="UP001157502">
    <property type="component" value="Chromosome 17"/>
</dbReference>
<reference evidence="1" key="1">
    <citation type="submission" date="2021-05" db="EMBL/GenBank/DDBJ databases">
        <authorList>
            <person name="Pan Q."/>
            <person name="Jouanno E."/>
            <person name="Zahm M."/>
            <person name="Klopp C."/>
            <person name="Cabau C."/>
            <person name="Louis A."/>
            <person name="Berthelot C."/>
            <person name="Parey E."/>
            <person name="Roest Crollius H."/>
            <person name="Montfort J."/>
            <person name="Robinson-Rechavi M."/>
            <person name="Bouchez O."/>
            <person name="Lampietro C."/>
            <person name="Lopez Roques C."/>
            <person name="Donnadieu C."/>
            <person name="Postlethwait J."/>
            <person name="Bobe J."/>
            <person name="Dillon D."/>
            <person name="Chandos A."/>
            <person name="von Hippel F."/>
            <person name="Guiguen Y."/>
        </authorList>
    </citation>
    <scope>NUCLEOTIDE SEQUENCE</scope>
    <source>
        <strain evidence="1">YG-Jan2019</strain>
    </source>
</reference>
<keyword evidence="2" id="KW-1185">Reference proteome</keyword>